<dbReference type="OrthoDB" id="10562534at2759"/>
<evidence type="ECO:0000313" key="2">
    <source>
        <dbReference type="EMBL" id="CAI2173197.1"/>
    </source>
</evidence>
<accession>A0A9W4SKF3</accession>
<name>A0A9W4SKF3_9GLOM</name>
<evidence type="ECO:0000313" key="3">
    <source>
        <dbReference type="Proteomes" id="UP001153678"/>
    </source>
</evidence>
<sequence length="73" mass="8688">MKLQIILHDANLYEDDKFEVELEDKINDIYIPEEILKDLDEFIEDLNMDLEEETNDNNDIRNDTVEADNAEED</sequence>
<keyword evidence="3" id="KW-1185">Reference proteome</keyword>
<reference evidence="2" key="1">
    <citation type="submission" date="2022-08" db="EMBL/GenBank/DDBJ databases">
        <authorList>
            <person name="Kallberg Y."/>
            <person name="Tangrot J."/>
            <person name="Rosling A."/>
        </authorList>
    </citation>
    <scope>NUCLEOTIDE SEQUENCE</scope>
    <source>
        <strain evidence="2">Wild A</strain>
    </source>
</reference>
<gene>
    <name evidence="2" type="ORF">FWILDA_LOCUS5965</name>
</gene>
<dbReference type="Proteomes" id="UP001153678">
    <property type="component" value="Unassembled WGS sequence"/>
</dbReference>
<dbReference type="EMBL" id="CAMKVN010001030">
    <property type="protein sequence ID" value="CAI2173197.1"/>
    <property type="molecule type" value="Genomic_DNA"/>
</dbReference>
<feature type="region of interest" description="Disordered" evidence="1">
    <location>
        <begin position="50"/>
        <end position="73"/>
    </location>
</feature>
<evidence type="ECO:0000256" key="1">
    <source>
        <dbReference type="SAM" id="MobiDB-lite"/>
    </source>
</evidence>
<protein>
    <submittedName>
        <fullName evidence="2">4247_t:CDS:1</fullName>
    </submittedName>
</protein>
<proteinExistence type="predicted"/>
<comment type="caution">
    <text evidence="2">The sequence shown here is derived from an EMBL/GenBank/DDBJ whole genome shotgun (WGS) entry which is preliminary data.</text>
</comment>
<organism evidence="2 3">
    <name type="scientific">Funneliformis geosporum</name>
    <dbReference type="NCBI Taxonomy" id="1117311"/>
    <lineage>
        <taxon>Eukaryota</taxon>
        <taxon>Fungi</taxon>
        <taxon>Fungi incertae sedis</taxon>
        <taxon>Mucoromycota</taxon>
        <taxon>Glomeromycotina</taxon>
        <taxon>Glomeromycetes</taxon>
        <taxon>Glomerales</taxon>
        <taxon>Glomeraceae</taxon>
        <taxon>Funneliformis</taxon>
    </lineage>
</organism>
<dbReference type="AlphaFoldDB" id="A0A9W4SKF3"/>